<comment type="subcellular location">
    <subcellularLocation>
        <location evidence="1">Cell membrane</location>
    </subcellularLocation>
    <subcellularLocation>
        <location evidence="2">Cytoplasm</location>
    </subcellularLocation>
</comment>
<dbReference type="Proteomes" id="UP000593565">
    <property type="component" value="Unassembled WGS sequence"/>
</dbReference>
<organism evidence="9 10">
    <name type="scientific">Ameiurus melas</name>
    <name type="common">Black bullhead</name>
    <name type="synonym">Silurus melas</name>
    <dbReference type="NCBI Taxonomy" id="219545"/>
    <lineage>
        <taxon>Eukaryota</taxon>
        <taxon>Metazoa</taxon>
        <taxon>Chordata</taxon>
        <taxon>Craniata</taxon>
        <taxon>Vertebrata</taxon>
        <taxon>Euteleostomi</taxon>
        <taxon>Actinopterygii</taxon>
        <taxon>Neopterygii</taxon>
        <taxon>Teleostei</taxon>
        <taxon>Ostariophysi</taxon>
        <taxon>Siluriformes</taxon>
        <taxon>Ictaluridae</taxon>
        <taxon>Ameiurus</taxon>
    </lineage>
</organism>
<gene>
    <name evidence="9" type="ORF">AMELA_G00180630</name>
</gene>
<evidence type="ECO:0000256" key="8">
    <source>
        <dbReference type="SAM" id="MobiDB-lite"/>
    </source>
</evidence>
<keyword evidence="10" id="KW-1185">Reference proteome</keyword>
<keyword evidence="7" id="KW-0175">Coiled coil</keyword>
<evidence type="ECO:0000313" key="10">
    <source>
        <dbReference type="Proteomes" id="UP000593565"/>
    </source>
</evidence>
<evidence type="ECO:0000256" key="3">
    <source>
        <dbReference type="ARBA" id="ARBA00022475"/>
    </source>
</evidence>
<dbReference type="PANTHER" id="PTHR45161:SF1">
    <property type="entry name" value="CYTOSKELETON-ASSOCIATED PROTEIN 4"/>
    <property type="match status" value="1"/>
</dbReference>
<feature type="region of interest" description="Disordered" evidence="8">
    <location>
        <begin position="1"/>
        <end position="45"/>
    </location>
</feature>
<keyword evidence="5" id="KW-0597">Phosphoprotein</keyword>
<accession>A0A7J6A9Y7</accession>
<evidence type="ECO:0000256" key="2">
    <source>
        <dbReference type="ARBA" id="ARBA00004496"/>
    </source>
</evidence>
<protein>
    <recommendedName>
        <fullName evidence="11">Cytoskeleton-associated protein 4</fullName>
    </recommendedName>
</protein>
<dbReference type="GO" id="GO:0005886">
    <property type="term" value="C:plasma membrane"/>
    <property type="evidence" value="ECO:0007669"/>
    <property type="project" value="UniProtKB-SubCell"/>
</dbReference>
<keyword evidence="3" id="KW-1003">Cell membrane</keyword>
<evidence type="ECO:0000256" key="5">
    <source>
        <dbReference type="ARBA" id="ARBA00022553"/>
    </source>
</evidence>
<evidence type="ECO:0000256" key="6">
    <source>
        <dbReference type="ARBA" id="ARBA00023136"/>
    </source>
</evidence>
<dbReference type="AlphaFoldDB" id="A0A7J6A9Y7"/>
<dbReference type="OrthoDB" id="9944809at2759"/>
<dbReference type="PANTHER" id="PTHR45161">
    <property type="entry name" value="CYTOSKELETON-ASSOCIATED PROTEIN 4"/>
    <property type="match status" value="1"/>
</dbReference>
<dbReference type="Gene3D" id="1.10.287.1490">
    <property type="match status" value="1"/>
</dbReference>
<keyword evidence="4" id="KW-0963">Cytoplasm</keyword>
<feature type="coiled-coil region" evidence="7">
    <location>
        <begin position="195"/>
        <end position="222"/>
    </location>
</feature>
<proteinExistence type="predicted"/>
<evidence type="ECO:0008006" key="11">
    <source>
        <dbReference type="Google" id="ProtNLM"/>
    </source>
</evidence>
<sequence length="552" mass="60508">MPSKNKTKSANPNDKPAVSLQDDAAKKSLKVSKTDSSPNSRPGSGKLPKFLSALSYLVLVSGAAFASFYLQRVLTEVNQIRSESEEALQKNSEVLQKVQHALQQVDSMKFSLEGLEATVGRTQAELESTNRAIIKGETETRRVEEVLQKLQNEILRDLSEGIREVKQAREHDFSSLEKTLEVRLAELTRSIADSVAEFTGAQEEAQAQLSNLKNRLEEQNEPGNLKNELLAITTAVADLHTANEVAEGNIGVLREQIVSVSSELQTRNNELASLSGEIEAVRSLVQITAGSLRQDVSASQAIVQAMSDQIQSVQDEQLRTSQALQSLQTDLMGELSKTEIREDDMEARLKVTEESIEALTNSAAVQASRVKAFLSKYETHESSLAAQSQGDEKARQALKEELGGLRNSLGELQARIEDLADTNTRLKAVDGWIDDVELHEALGLKPVLQTEQLQSDESENAGQKEEAAEEVAKEVATEEAVEEVAAEEVFEEEALTEEVVEEEVTAEETVEEEAEAEEVVEEEAEAEEVVEDEVAAGELVEEEAVAEEVVEQ</sequence>
<name>A0A7J6A9Y7_AMEME</name>
<evidence type="ECO:0000256" key="7">
    <source>
        <dbReference type="SAM" id="Coils"/>
    </source>
</evidence>
<evidence type="ECO:0000256" key="4">
    <source>
        <dbReference type="ARBA" id="ARBA00022490"/>
    </source>
</evidence>
<comment type="caution">
    <text evidence="9">The sequence shown here is derived from an EMBL/GenBank/DDBJ whole genome shotgun (WGS) entry which is preliminary data.</text>
</comment>
<evidence type="ECO:0000313" key="9">
    <source>
        <dbReference type="EMBL" id="KAF4079662.1"/>
    </source>
</evidence>
<dbReference type="EMBL" id="JAAGNN010000015">
    <property type="protein sequence ID" value="KAF4079662.1"/>
    <property type="molecule type" value="Genomic_DNA"/>
</dbReference>
<reference evidence="9 10" key="1">
    <citation type="submission" date="2020-02" db="EMBL/GenBank/DDBJ databases">
        <title>A chromosome-scale genome assembly of the black bullhead catfish (Ameiurus melas).</title>
        <authorList>
            <person name="Wen M."/>
            <person name="Zham M."/>
            <person name="Cabau C."/>
            <person name="Klopp C."/>
            <person name="Donnadieu C."/>
            <person name="Roques C."/>
            <person name="Bouchez O."/>
            <person name="Lampietro C."/>
            <person name="Jouanno E."/>
            <person name="Herpin A."/>
            <person name="Louis A."/>
            <person name="Berthelot C."/>
            <person name="Parey E."/>
            <person name="Roest-Crollius H."/>
            <person name="Braasch I."/>
            <person name="Postlethwait J."/>
            <person name="Robinson-Rechavi M."/>
            <person name="Echchiki A."/>
            <person name="Begum T."/>
            <person name="Montfort J."/>
            <person name="Schartl M."/>
            <person name="Bobe J."/>
            <person name="Guiguen Y."/>
        </authorList>
    </citation>
    <scope>NUCLEOTIDE SEQUENCE [LARGE SCALE GENOMIC DNA]</scope>
    <source>
        <strain evidence="9">M_S1</strain>
        <tissue evidence="9">Blood</tissue>
    </source>
</reference>
<feature type="region of interest" description="Disordered" evidence="8">
    <location>
        <begin position="491"/>
        <end position="531"/>
    </location>
</feature>
<keyword evidence="6" id="KW-0472">Membrane</keyword>
<feature type="coiled-coil region" evidence="7">
    <location>
        <begin position="395"/>
        <end position="429"/>
    </location>
</feature>
<feature type="coiled-coil region" evidence="7">
    <location>
        <begin position="70"/>
        <end position="153"/>
    </location>
</feature>
<dbReference type="GO" id="GO:0005737">
    <property type="term" value="C:cytoplasm"/>
    <property type="evidence" value="ECO:0007669"/>
    <property type="project" value="UniProtKB-SubCell"/>
</dbReference>
<evidence type="ECO:0000256" key="1">
    <source>
        <dbReference type="ARBA" id="ARBA00004236"/>
    </source>
</evidence>